<dbReference type="AlphaFoldDB" id="A0ABD1QXA3"/>
<organism evidence="5 6">
    <name type="scientific">Abeliophyllum distichum</name>
    <dbReference type="NCBI Taxonomy" id="126358"/>
    <lineage>
        <taxon>Eukaryota</taxon>
        <taxon>Viridiplantae</taxon>
        <taxon>Streptophyta</taxon>
        <taxon>Embryophyta</taxon>
        <taxon>Tracheophyta</taxon>
        <taxon>Spermatophyta</taxon>
        <taxon>Magnoliopsida</taxon>
        <taxon>eudicotyledons</taxon>
        <taxon>Gunneridae</taxon>
        <taxon>Pentapetalae</taxon>
        <taxon>asterids</taxon>
        <taxon>lamiids</taxon>
        <taxon>Lamiales</taxon>
        <taxon>Oleaceae</taxon>
        <taxon>Forsythieae</taxon>
        <taxon>Abeliophyllum</taxon>
    </lineage>
</organism>
<reference evidence="6" key="1">
    <citation type="submission" date="2024-07" db="EMBL/GenBank/DDBJ databases">
        <title>Two chromosome-level genome assemblies of Korean endemic species Abeliophyllum distichum and Forsythia ovata (Oleaceae).</title>
        <authorList>
            <person name="Jang H."/>
        </authorList>
    </citation>
    <scope>NUCLEOTIDE SEQUENCE [LARGE SCALE GENOMIC DNA]</scope>
</reference>
<sequence>MPEIFCCTTMHSSTTSIILKLNKVKIENINYSLKRDQDGNYSVSTVATEEEKLLLAIGEGEMTKRPIGRPFDSKNKPKPPIIITCESAKALRSHVMEVTDGSIVTLHGRFKILSLSVSFLPPPGSLAASGLTIYLASRQGQVVGKKVVGPLFTSDPVVIMVASFGNAAYERLPLEDEEPPMSV</sequence>
<dbReference type="GO" id="GO:0003677">
    <property type="term" value="F:DNA binding"/>
    <property type="evidence" value="ECO:0007669"/>
    <property type="project" value="UniProtKB-KW"/>
</dbReference>
<keyword evidence="1" id="KW-0805">Transcription regulation</keyword>
<keyword evidence="6" id="KW-1185">Reference proteome</keyword>
<dbReference type="InterPro" id="IPR014476">
    <property type="entry name" value="AHL15-29"/>
</dbReference>
<protein>
    <submittedName>
        <fullName evidence="5">AT-hook motif nuclear-localized protein 22</fullName>
    </submittedName>
</protein>
<keyword evidence="2" id="KW-0238">DNA-binding</keyword>
<dbReference type="InterPro" id="IPR005175">
    <property type="entry name" value="PPC_dom"/>
</dbReference>
<dbReference type="SUPFAM" id="SSF117856">
    <property type="entry name" value="AF0104/ALDC/Ptd012-like"/>
    <property type="match status" value="1"/>
</dbReference>
<keyword evidence="3" id="KW-0804">Transcription</keyword>
<proteinExistence type="predicted"/>
<evidence type="ECO:0000256" key="2">
    <source>
        <dbReference type="ARBA" id="ARBA00023125"/>
    </source>
</evidence>
<comment type="caution">
    <text evidence="5">The sequence shown here is derived from an EMBL/GenBank/DDBJ whole genome shotgun (WGS) entry which is preliminary data.</text>
</comment>
<gene>
    <name evidence="5" type="ORF">Adt_33348</name>
</gene>
<evidence type="ECO:0000259" key="4">
    <source>
        <dbReference type="PROSITE" id="PS51742"/>
    </source>
</evidence>
<dbReference type="PANTHER" id="PTHR31100">
    <property type="entry name" value="AT-HOOK MOTIF NUCLEAR-LOCALIZED PROTEIN 15"/>
    <property type="match status" value="1"/>
</dbReference>
<dbReference type="EMBL" id="JBFOLK010000010">
    <property type="protein sequence ID" value="KAL2480382.1"/>
    <property type="molecule type" value="Genomic_DNA"/>
</dbReference>
<evidence type="ECO:0000313" key="5">
    <source>
        <dbReference type="EMBL" id="KAL2480382.1"/>
    </source>
</evidence>
<evidence type="ECO:0000313" key="6">
    <source>
        <dbReference type="Proteomes" id="UP001604336"/>
    </source>
</evidence>
<name>A0ABD1QXA3_9LAMI</name>
<evidence type="ECO:0000256" key="3">
    <source>
        <dbReference type="ARBA" id="ARBA00023163"/>
    </source>
</evidence>
<dbReference type="Proteomes" id="UP001604336">
    <property type="component" value="Unassembled WGS sequence"/>
</dbReference>
<feature type="domain" description="PPC" evidence="4">
    <location>
        <begin position="47"/>
        <end position="183"/>
    </location>
</feature>
<dbReference type="CDD" id="cd11378">
    <property type="entry name" value="DUF296"/>
    <property type="match status" value="1"/>
</dbReference>
<evidence type="ECO:0000256" key="1">
    <source>
        <dbReference type="ARBA" id="ARBA00023015"/>
    </source>
</evidence>
<dbReference type="PROSITE" id="PS51742">
    <property type="entry name" value="PPC"/>
    <property type="match status" value="1"/>
</dbReference>
<dbReference type="PANTHER" id="PTHR31100:SF2">
    <property type="entry name" value="AT-HOOK MOTIF NUCLEAR-LOCALIZED PROTEIN 18-RELATED"/>
    <property type="match status" value="1"/>
</dbReference>
<accession>A0ABD1QXA3</accession>